<dbReference type="Proteomes" id="UP000189004">
    <property type="component" value="Unassembled WGS sequence"/>
</dbReference>
<name>A0A1V3BWF0_9ACTN</name>
<accession>A0A1V3BWF0</accession>
<sequence length="305" mass="32859">MSVFGTNRELTDDQLDAALAAADAELLDHVSATTTPTNVLLAIMSQEEVVPTHEQVPADRVLRGDIAVEAIMQRHRARLLTAAIQAVGSLDALIDSDRATFLARTLDKTKWLGSDHERSLHFACYLTRDSTENFEGASTLIRQLTGVLAFDPPIAALCSEFSSHLSEAAAHSRDLSFALFDLGCNSPRAGGSKRARGHARALANALSGAVDLRRVLGKALDVARGLALARSKDAAILDVSGADLSHLALEHEDLANLAGVVWTRETCWPHDIAVRLRALSREIQPGVYQVRGGDERDRLGLGIFC</sequence>
<evidence type="ECO:0000313" key="2">
    <source>
        <dbReference type="Proteomes" id="UP000189004"/>
    </source>
</evidence>
<protein>
    <submittedName>
        <fullName evidence="1">Uncharacterized protein</fullName>
    </submittedName>
</protein>
<dbReference type="OrthoDB" id="4350434at2"/>
<proteinExistence type="predicted"/>
<reference evidence="2" key="1">
    <citation type="submission" date="2016-08" db="EMBL/GenBank/DDBJ databases">
        <authorList>
            <person name="Tokovenko B."/>
            <person name="Kalinowski J."/>
        </authorList>
    </citation>
    <scope>NUCLEOTIDE SEQUENCE [LARGE SCALE GENOMIC DNA]</scope>
    <source>
        <strain evidence="2">UTMC102</strain>
    </source>
</reference>
<gene>
    <name evidence="1" type="ORF">NOSIN_00145</name>
</gene>
<dbReference type="AlphaFoldDB" id="A0A1V3BWF0"/>
<keyword evidence="2" id="KW-1185">Reference proteome</keyword>
<organism evidence="1 2">
    <name type="scientific">Nocardiopsis sinuspersici</name>
    <dbReference type="NCBI Taxonomy" id="501010"/>
    <lineage>
        <taxon>Bacteria</taxon>
        <taxon>Bacillati</taxon>
        <taxon>Actinomycetota</taxon>
        <taxon>Actinomycetes</taxon>
        <taxon>Streptosporangiales</taxon>
        <taxon>Nocardiopsidaceae</taxon>
        <taxon>Nocardiopsis</taxon>
    </lineage>
</organism>
<evidence type="ECO:0000313" key="1">
    <source>
        <dbReference type="EMBL" id="OOC52440.1"/>
    </source>
</evidence>
<dbReference type="RefSeq" id="WP_077688781.1">
    <property type="nucleotide sequence ID" value="NZ_MCOK01000001.1"/>
</dbReference>
<dbReference type="EMBL" id="MCOK01000001">
    <property type="protein sequence ID" value="OOC52440.1"/>
    <property type="molecule type" value="Genomic_DNA"/>
</dbReference>
<comment type="caution">
    <text evidence="1">The sequence shown here is derived from an EMBL/GenBank/DDBJ whole genome shotgun (WGS) entry which is preliminary data.</text>
</comment>